<organism evidence="3 4">
    <name type="scientific">Candidatus Litorirhabdus singularis</name>
    <dbReference type="NCBI Taxonomy" id="2518993"/>
    <lineage>
        <taxon>Bacteria</taxon>
        <taxon>Pseudomonadati</taxon>
        <taxon>Pseudomonadota</taxon>
        <taxon>Gammaproteobacteria</taxon>
        <taxon>Cellvibrionales</taxon>
        <taxon>Halieaceae</taxon>
        <taxon>Candidatus Litorirhabdus</taxon>
    </lineage>
</organism>
<name>A0ABT3TD77_9GAMM</name>
<dbReference type="InterPro" id="IPR023614">
    <property type="entry name" value="Porin_dom_sf"/>
</dbReference>
<accession>A0ABT3TD77</accession>
<feature type="chain" id="PRO_5047530266" evidence="2">
    <location>
        <begin position="23"/>
        <end position="499"/>
    </location>
</feature>
<dbReference type="Gene3D" id="2.40.160.10">
    <property type="entry name" value="Porin"/>
    <property type="match status" value="1"/>
</dbReference>
<gene>
    <name evidence="3" type="ORF">EYC98_05165</name>
</gene>
<protein>
    <submittedName>
        <fullName evidence="3">Porin</fullName>
    </submittedName>
</protein>
<evidence type="ECO:0000313" key="3">
    <source>
        <dbReference type="EMBL" id="MCX2980257.1"/>
    </source>
</evidence>
<sequence>MSSLNFALALCLILTQHLLTYAAAAQELTADDVSRVSLETNRPQQQAPKQITAVSNDDTEIVCDQDEIASEAAETRGLANDDNVSYRCRTGDKKLGEDNDSQRGNKELIGLRRDLLEQSGQGSEERVITLNRDNAELAGMQPSNMDQLSDIAETPDAGRGATQTRRLPFKGYVSFRANTTFTDDTVKLTDAGSRLGGIVVKKTQSGQELTGHIEIGANFFDDESGAISPDSNSIDNLDVRVLYLSYGWNGMSVEVGKNWSVYHDIAGLTDRLISLGGRAHGVYNAGTDGAAAGTGRATNSLQLRSGEGQWQWGLQGQLNTEIPDLEQSVDYKYGYAASLLWKNLAGFSVGGAFNNASVDDVTPEMQARGQTGDSSAAVLGLQWNNNLWTIAATASVTENLEADDEGQYFDSRGYELYLGYSLSDDYRFRLAYNGLQPNGNAYTGTFDLNDTYISLDYQFNSNRLADMIYLEYQWSNGQLADGSSSPDILVLGFRYNFVY</sequence>
<dbReference type="PANTHER" id="PTHR34501">
    <property type="entry name" value="PROTEIN YDDL-RELATED"/>
    <property type="match status" value="1"/>
</dbReference>
<proteinExistence type="predicted"/>
<keyword evidence="1 2" id="KW-0732">Signal</keyword>
<keyword evidence="4" id="KW-1185">Reference proteome</keyword>
<reference evidence="3" key="1">
    <citation type="submission" date="2019-02" db="EMBL/GenBank/DDBJ databases">
        <authorList>
            <person name="Li S.-H."/>
        </authorList>
    </citation>
    <scope>NUCLEOTIDE SEQUENCE</scope>
    <source>
        <strain evidence="3">IMCC14734</strain>
    </source>
</reference>
<dbReference type="SUPFAM" id="SSF56935">
    <property type="entry name" value="Porins"/>
    <property type="match status" value="1"/>
</dbReference>
<evidence type="ECO:0000256" key="2">
    <source>
        <dbReference type="SAM" id="SignalP"/>
    </source>
</evidence>
<dbReference type="EMBL" id="SHNN01000001">
    <property type="protein sequence ID" value="MCX2980257.1"/>
    <property type="molecule type" value="Genomic_DNA"/>
</dbReference>
<comment type="caution">
    <text evidence="3">The sequence shown here is derived from an EMBL/GenBank/DDBJ whole genome shotgun (WGS) entry which is preliminary data.</text>
</comment>
<dbReference type="InterPro" id="IPR050298">
    <property type="entry name" value="Gram-neg_bact_OMP"/>
</dbReference>
<dbReference type="RefSeq" id="WP_279244236.1">
    <property type="nucleotide sequence ID" value="NZ_SHNN01000001.1"/>
</dbReference>
<evidence type="ECO:0000256" key="1">
    <source>
        <dbReference type="ARBA" id="ARBA00022729"/>
    </source>
</evidence>
<dbReference type="PANTHER" id="PTHR34501:SF2">
    <property type="entry name" value="OUTER MEMBRANE PORIN F-RELATED"/>
    <property type="match status" value="1"/>
</dbReference>
<evidence type="ECO:0000313" key="4">
    <source>
        <dbReference type="Proteomes" id="UP001143362"/>
    </source>
</evidence>
<dbReference type="Proteomes" id="UP001143362">
    <property type="component" value="Unassembled WGS sequence"/>
</dbReference>
<feature type="signal peptide" evidence="2">
    <location>
        <begin position="1"/>
        <end position="22"/>
    </location>
</feature>